<keyword evidence="1" id="KW-1133">Transmembrane helix</keyword>
<protein>
    <submittedName>
        <fullName evidence="2">Uncharacterized protein</fullName>
    </submittedName>
</protein>
<gene>
    <name evidence="2" type="ORF">GCM10011320_56140</name>
</gene>
<comment type="caution">
    <text evidence="2">The sequence shown here is derived from an EMBL/GenBank/DDBJ whole genome shotgun (WGS) entry which is preliminary data.</text>
</comment>
<keyword evidence="1" id="KW-0472">Membrane</keyword>
<feature type="transmembrane region" description="Helical" evidence="1">
    <location>
        <begin position="12"/>
        <end position="31"/>
    </location>
</feature>
<proteinExistence type="predicted"/>
<accession>A0A917L3M2</accession>
<dbReference type="Proteomes" id="UP000661507">
    <property type="component" value="Unassembled WGS sequence"/>
</dbReference>
<name>A0A917L3M2_9PROT</name>
<keyword evidence="3" id="KW-1185">Reference proteome</keyword>
<dbReference type="EMBL" id="BMKW01000020">
    <property type="protein sequence ID" value="GGJ41360.1"/>
    <property type="molecule type" value="Genomic_DNA"/>
</dbReference>
<keyword evidence="1" id="KW-0812">Transmembrane</keyword>
<evidence type="ECO:0000256" key="1">
    <source>
        <dbReference type="SAM" id="Phobius"/>
    </source>
</evidence>
<evidence type="ECO:0000313" key="2">
    <source>
        <dbReference type="EMBL" id="GGJ41360.1"/>
    </source>
</evidence>
<sequence>MTSLPELLMQMGPAWHAVLAIAGGCLWLLAFRRVLRDLRRVSPARPEQARCGLPSGPLGGSPLAHYLGRNSHHRRASFGPHAA</sequence>
<evidence type="ECO:0000313" key="3">
    <source>
        <dbReference type="Proteomes" id="UP000661507"/>
    </source>
</evidence>
<reference evidence="2" key="1">
    <citation type="journal article" date="2014" name="Int. J. Syst. Evol. Microbiol.">
        <title>Complete genome sequence of Corynebacterium casei LMG S-19264T (=DSM 44701T), isolated from a smear-ripened cheese.</title>
        <authorList>
            <consortium name="US DOE Joint Genome Institute (JGI-PGF)"/>
            <person name="Walter F."/>
            <person name="Albersmeier A."/>
            <person name="Kalinowski J."/>
            <person name="Ruckert C."/>
        </authorList>
    </citation>
    <scope>NUCLEOTIDE SEQUENCE</scope>
    <source>
        <strain evidence="2">CGMCC 1.3617</strain>
    </source>
</reference>
<reference evidence="2" key="2">
    <citation type="submission" date="2020-09" db="EMBL/GenBank/DDBJ databases">
        <authorList>
            <person name="Sun Q."/>
            <person name="Zhou Y."/>
        </authorList>
    </citation>
    <scope>NUCLEOTIDE SEQUENCE</scope>
    <source>
        <strain evidence="2">CGMCC 1.3617</strain>
    </source>
</reference>
<dbReference type="AlphaFoldDB" id="A0A917L3M2"/>
<organism evidence="2 3">
    <name type="scientific">Neoroseomonas lacus</name>
    <dbReference type="NCBI Taxonomy" id="287609"/>
    <lineage>
        <taxon>Bacteria</taxon>
        <taxon>Pseudomonadati</taxon>
        <taxon>Pseudomonadota</taxon>
        <taxon>Alphaproteobacteria</taxon>
        <taxon>Acetobacterales</taxon>
        <taxon>Acetobacteraceae</taxon>
        <taxon>Neoroseomonas</taxon>
    </lineage>
</organism>